<sequence>MATSNDLKKLIELLNLYRCLDFSDKTTREKYNSLVDWASYTYWKIGITKVNTLETSITKYYLADLQQKFNLKCGKYIFLPMCFGNTFIYSKGTMMELGSGNIQKIDKKFKSINDKILTDNPDIHFLKFVLFNGNWILEDVFSKYSPPTNFLKIASKYMNVVPYVYIDVKTNTIFGENDYDCLEKIFLPIKNFYINSICFIREGDKERNVINFYKVGYVKVKLIEIESIGDNLFVPKIISSSGKTVLVKDVDQLITSKAKKGSFISVKRKKSCYILNEKMSLDNESRAEVLCRIIKDMGNDVFVNGKYLSKVNEFSICQFSNKLGLCNCTNVKEFIYAIKQSTSISTKIKTSSTFDIVRECLKYPSEEFIKLVNSMHFVVKDGKVKEFKLENISCLNNPTIETIYGNFNNFVALFNIIIDVKKEIE</sequence>
<evidence type="ECO:0000256" key="1">
    <source>
        <dbReference type="ARBA" id="ARBA00022705"/>
    </source>
</evidence>
<dbReference type="EMBL" id="EF420156">
    <property type="protein sequence ID" value="ABQ43588.1"/>
    <property type="molecule type" value="Genomic_DNA"/>
</dbReference>
<dbReference type="Proteomes" id="UP000099606">
    <property type="component" value="Segment"/>
</dbReference>
<evidence type="ECO:0000313" key="2">
    <source>
        <dbReference type="EMBL" id="ABQ43588.1"/>
    </source>
</evidence>
<gene>
    <name evidence="2" type="primary">113R</name>
</gene>
<keyword evidence="1" id="KW-0235">DNA replication</keyword>
<dbReference type="InterPro" id="IPR010267">
    <property type="entry name" value="Chordopox_A20R"/>
</dbReference>
<dbReference type="GO" id="GO:0006260">
    <property type="term" value="P:DNA replication"/>
    <property type="evidence" value="ECO:0007669"/>
    <property type="project" value="UniProtKB-KW"/>
</dbReference>
<dbReference type="Pfam" id="PF05941">
    <property type="entry name" value="Chordopox_A20R"/>
    <property type="match status" value="1"/>
</dbReference>
<organism evidence="2 5">
    <name type="scientific">Tanapox virus</name>
    <dbReference type="NCBI Taxonomy" id="99000"/>
    <lineage>
        <taxon>Viruses</taxon>
        <taxon>Varidnaviria</taxon>
        <taxon>Bamfordvirae</taxon>
        <taxon>Nucleocytoviricota</taxon>
        <taxon>Pokkesviricetes</taxon>
        <taxon>Chitovirales</taxon>
        <taxon>Poxviridae</taxon>
        <taxon>Chordopoxvirinae</taxon>
        <taxon>Yatapoxvirus</taxon>
        <taxon>Yatapoxvirus tanapox</taxon>
    </lineage>
</organism>
<proteinExistence type="predicted"/>
<evidence type="ECO:0000313" key="4">
    <source>
        <dbReference type="Proteomes" id="UP000099606"/>
    </source>
</evidence>
<dbReference type="Gene3D" id="6.10.140.1880">
    <property type="match status" value="1"/>
</dbReference>
<accession>A7XCP5</accession>
<reference evidence="4 5" key="1">
    <citation type="journal article" date="2007" name="Virus Res.">
        <title>Comparative genetic analysis of genomic DNA sequences of two human isolates of Tanapox virus.</title>
        <authorList>
            <person name="Nazarian S.H."/>
            <person name="Barrett J.W."/>
            <person name="Frace A.M."/>
            <person name="Olsen-Rasmussen M."/>
            <person name="Khristova M."/>
            <person name="Shaban M."/>
            <person name="Neering S."/>
            <person name="Li Y."/>
            <person name="Damon I.K."/>
            <person name="Esposito J.J."/>
            <person name="Essani K."/>
            <person name="McFadden G."/>
        </authorList>
    </citation>
    <scope>NUCLEOTIDE SEQUENCE [LARGE SCALE GENOMIC DNA]</scope>
    <source>
        <strain evidence="2">TPV-Kenya</strain>
        <strain evidence="3">TPV-RoC</strain>
    </source>
</reference>
<dbReference type="Proteomes" id="UP000130031">
    <property type="component" value="Segment"/>
</dbReference>
<evidence type="ECO:0000313" key="5">
    <source>
        <dbReference type="Proteomes" id="UP000130031"/>
    </source>
</evidence>
<dbReference type="EMBL" id="EF420157">
    <property type="protein sequence ID" value="ABQ43743.1"/>
    <property type="molecule type" value="Genomic_DNA"/>
</dbReference>
<evidence type="ECO:0000313" key="3">
    <source>
        <dbReference type="EMBL" id="ABQ43743.1"/>
    </source>
</evidence>
<protein>
    <submittedName>
        <fullName evidence="2">DNA polymerase processivity factor</fullName>
    </submittedName>
</protein>
<name>A7XCP5_9POXV</name>